<dbReference type="SMART" id="SM00825">
    <property type="entry name" value="PKS_KS"/>
    <property type="match status" value="1"/>
</dbReference>
<keyword evidence="6" id="KW-1185">Reference proteome</keyword>
<evidence type="ECO:0000256" key="2">
    <source>
        <dbReference type="ARBA" id="ARBA00022553"/>
    </source>
</evidence>
<keyword evidence="1" id="KW-0596">Phosphopantetheine</keyword>
<dbReference type="InterPro" id="IPR050091">
    <property type="entry name" value="PKS_NRPS_Biosynth_Enz"/>
</dbReference>
<keyword evidence="3" id="KW-0808">Transferase</keyword>
<dbReference type="InterPro" id="IPR014030">
    <property type="entry name" value="Ketoacyl_synth_N"/>
</dbReference>
<dbReference type="InterPro" id="IPR016039">
    <property type="entry name" value="Thiolase-like"/>
</dbReference>
<dbReference type="CDD" id="cd00833">
    <property type="entry name" value="PKS"/>
    <property type="match status" value="1"/>
</dbReference>
<dbReference type="InterPro" id="IPR018201">
    <property type="entry name" value="Ketoacyl_synth_AS"/>
</dbReference>
<dbReference type="PROSITE" id="PS52004">
    <property type="entry name" value="KS3_2"/>
    <property type="match status" value="1"/>
</dbReference>
<accession>A0AAD9BK94</accession>
<dbReference type="GO" id="GO:0004312">
    <property type="term" value="F:fatty acid synthase activity"/>
    <property type="evidence" value="ECO:0007669"/>
    <property type="project" value="TreeGrafter"/>
</dbReference>
<evidence type="ECO:0000256" key="3">
    <source>
        <dbReference type="ARBA" id="ARBA00022679"/>
    </source>
</evidence>
<dbReference type="GO" id="GO:0006633">
    <property type="term" value="P:fatty acid biosynthetic process"/>
    <property type="evidence" value="ECO:0007669"/>
    <property type="project" value="InterPro"/>
</dbReference>
<dbReference type="GO" id="GO:0004315">
    <property type="term" value="F:3-oxoacyl-[acyl-carrier-protein] synthase activity"/>
    <property type="evidence" value="ECO:0007669"/>
    <property type="project" value="InterPro"/>
</dbReference>
<feature type="domain" description="Ketosynthase family 3 (KS3)" evidence="4">
    <location>
        <begin position="5"/>
        <end position="408"/>
    </location>
</feature>
<proteinExistence type="predicted"/>
<keyword evidence="2" id="KW-0597">Phosphoprotein</keyword>
<dbReference type="PANTHER" id="PTHR43775:SF37">
    <property type="entry name" value="SI:DKEY-61P9.11"/>
    <property type="match status" value="1"/>
</dbReference>
<dbReference type="Gene3D" id="3.40.366.10">
    <property type="entry name" value="Malonyl-Coenzyme A Acyl Carrier Protein, domain 2"/>
    <property type="match status" value="1"/>
</dbReference>
<dbReference type="Pfam" id="PF00109">
    <property type="entry name" value="ketoacyl-synt"/>
    <property type="match status" value="1"/>
</dbReference>
<dbReference type="Proteomes" id="UP001228049">
    <property type="component" value="Unassembled WGS sequence"/>
</dbReference>
<dbReference type="InterPro" id="IPR016035">
    <property type="entry name" value="Acyl_Trfase/lysoPLipase"/>
</dbReference>
<evidence type="ECO:0000256" key="1">
    <source>
        <dbReference type="ARBA" id="ARBA00022450"/>
    </source>
</evidence>
<gene>
    <name evidence="5" type="ORF">KUDE01_031342</name>
</gene>
<dbReference type="InterPro" id="IPR020841">
    <property type="entry name" value="PKS_Beta-ketoAc_synthase_dom"/>
</dbReference>
<evidence type="ECO:0000313" key="5">
    <source>
        <dbReference type="EMBL" id="KAK1885146.1"/>
    </source>
</evidence>
<dbReference type="SUPFAM" id="SSF52151">
    <property type="entry name" value="FabD/lysophospholipase-like"/>
    <property type="match status" value="1"/>
</dbReference>
<dbReference type="PANTHER" id="PTHR43775">
    <property type="entry name" value="FATTY ACID SYNTHASE"/>
    <property type="match status" value="1"/>
</dbReference>
<dbReference type="AlphaFoldDB" id="A0AAD9BK94"/>
<comment type="caution">
    <text evidence="5">The sequence shown here is derived from an EMBL/GenBank/DDBJ whole genome shotgun (WGS) entry which is preliminary data.</text>
</comment>
<dbReference type="PROSITE" id="PS00606">
    <property type="entry name" value="KS3_1"/>
    <property type="match status" value="1"/>
</dbReference>
<name>A0AAD9BK94_DISEL</name>
<sequence>MEDANDDIAVIGIGCNFPGGEGLDNFWKVLLEGKNCVVDIPPERFDTTFWYDADESKPGKTQTTKAALIEGFNEFDHRFFGITEVEADFMDPQQKLLLQCTYRALEDAGIAMESISGTRTGVYMGLMNRDYEILQSNSPTTINHYNGTGKAMSVAANRISFTFNLTGPSFAVDSACSSSLVVLHLACQAIKQGDCEMALCGGVSCILEPRVFVALSKAKMISPEGTSKPFSSRADGYGRGEGCGVVLLKPLKKAIKDCNRIWGIISKTAVNQDGHSVTPITKPSMNNKRNSCATSTQSLTLQMSTKPPGSETLWIGSVKGNIGHTESAAGVAGLIKVGIAALLKHWGIKPDAVLGHSVGEVAAAHCSGLLSLEDAVKVLYHRRDADAIAILHEKLKIMFAEKISSSMN</sequence>
<evidence type="ECO:0000259" key="4">
    <source>
        <dbReference type="PROSITE" id="PS52004"/>
    </source>
</evidence>
<protein>
    <submittedName>
        <fullName evidence="5">Highly reducing polyketide synthase 40</fullName>
    </submittedName>
</protein>
<reference evidence="5" key="1">
    <citation type="submission" date="2023-04" db="EMBL/GenBank/DDBJ databases">
        <title>Chromosome-level genome of Chaenocephalus aceratus.</title>
        <authorList>
            <person name="Park H."/>
        </authorList>
    </citation>
    <scope>NUCLEOTIDE SEQUENCE</scope>
    <source>
        <strain evidence="5">DE</strain>
        <tissue evidence="5">Muscle</tissue>
    </source>
</reference>
<organism evidence="5 6">
    <name type="scientific">Dissostichus eleginoides</name>
    <name type="common">Patagonian toothfish</name>
    <name type="synonym">Dissostichus amissus</name>
    <dbReference type="NCBI Taxonomy" id="100907"/>
    <lineage>
        <taxon>Eukaryota</taxon>
        <taxon>Metazoa</taxon>
        <taxon>Chordata</taxon>
        <taxon>Craniata</taxon>
        <taxon>Vertebrata</taxon>
        <taxon>Euteleostomi</taxon>
        <taxon>Actinopterygii</taxon>
        <taxon>Neopterygii</taxon>
        <taxon>Teleostei</taxon>
        <taxon>Neoteleostei</taxon>
        <taxon>Acanthomorphata</taxon>
        <taxon>Eupercaria</taxon>
        <taxon>Perciformes</taxon>
        <taxon>Notothenioidei</taxon>
        <taxon>Nototheniidae</taxon>
        <taxon>Dissostichus</taxon>
    </lineage>
</organism>
<evidence type="ECO:0000313" key="6">
    <source>
        <dbReference type="Proteomes" id="UP001228049"/>
    </source>
</evidence>
<dbReference type="SUPFAM" id="SSF53901">
    <property type="entry name" value="Thiolase-like"/>
    <property type="match status" value="2"/>
</dbReference>
<dbReference type="Pfam" id="PF00698">
    <property type="entry name" value="Acyl_transf_1"/>
    <property type="match status" value="1"/>
</dbReference>
<dbReference type="InterPro" id="IPR014043">
    <property type="entry name" value="Acyl_transferase_dom"/>
</dbReference>
<dbReference type="Gene3D" id="3.40.47.10">
    <property type="match status" value="1"/>
</dbReference>
<dbReference type="EMBL" id="JASDAP010000021">
    <property type="protein sequence ID" value="KAK1885146.1"/>
    <property type="molecule type" value="Genomic_DNA"/>
</dbReference>
<dbReference type="InterPro" id="IPR001227">
    <property type="entry name" value="Ac_transferase_dom_sf"/>
</dbReference>